<dbReference type="PANTHER" id="PTHR30069">
    <property type="entry name" value="TONB-DEPENDENT OUTER MEMBRANE RECEPTOR"/>
    <property type="match status" value="1"/>
</dbReference>
<dbReference type="Gene3D" id="2.40.170.20">
    <property type="entry name" value="TonB-dependent receptor, beta-barrel domain"/>
    <property type="match status" value="1"/>
</dbReference>
<feature type="domain" description="TonB-dependent receptor-like beta-barrel" evidence="12">
    <location>
        <begin position="256"/>
        <end position="705"/>
    </location>
</feature>
<evidence type="ECO:0000259" key="13">
    <source>
        <dbReference type="Pfam" id="PF07715"/>
    </source>
</evidence>
<evidence type="ECO:0000256" key="7">
    <source>
        <dbReference type="ARBA" id="ARBA00023077"/>
    </source>
</evidence>
<evidence type="ECO:0000256" key="2">
    <source>
        <dbReference type="ARBA" id="ARBA00022448"/>
    </source>
</evidence>
<dbReference type="InterPro" id="IPR039426">
    <property type="entry name" value="TonB-dep_rcpt-like"/>
</dbReference>
<dbReference type="PROSITE" id="PS52016">
    <property type="entry name" value="TONB_DEPENDENT_REC_3"/>
    <property type="match status" value="1"/>
</dbReference>
<keyword evidence="4 10" id="KW-0812">Transmembrane</keyword>
<keyword evidence="3 10" id="KW-1134">Transmembrane beta strand</keyword>
<protein>
    <submittedName>
        <fullName evidence="14">TonB-dependent receptor</fullName>
    </submittedName>
</protein>
<dbReference type="EMBL" id="JAAAPO010000003">
    <property type="protein sequence ID" value="NBC36648.1"/>
    <property type="molecule type" value="Genomic_DNA"/>
</dbReference>
<dbReference type="InterPro" id="IPR000531">
    <property type="entry name" value="Beta-barrel_TonB"/>
</dbReference>
<keyword evidence="2 10" id="KW-0813">Transport</keyword>
<keyword evidence="7 11" id="KW-0798">TonB box</keyword>
<dbReference type="Gene3D" id="2.170.130.10">
    <property type="entry name" value="TonB-dependent receptor, plug domain"/>
    <property type="match status" value="1"/>
</dbReference>
<proteinExistence type="inferred from homology"/>
<dbReference type="InterPro" id="IPR036942">
    <property type="entry name" value="Beta-barrel_TonB_sf"/>
</dbReference>
<keyword evidence="5" id="KW-0732">Signal</keyword>
<evidence type="ECO:0000259" key="12">
    <source>
        <dbReference type="Pfam" id="PF00593"/>
    </source>
</evidence>
<dbReference type="SUPFAM" id="SSF56935">
    <property type="entry name" value="Porins"/>
    <property type="match status" value="1"/>
</dbReference>
<sequence length="729" mass="77945">MTGQAQTASIERAPNTQASLTAAAIATQVNAVSTEDTLKYLPSLVIRKRHIGDNFAPIATRTSGLGSSARSLIYADGALLSALIGNNNGNGSPRWTLVTPAEIARVDVLYGPFSAAYSGNAIGTVVNITTRTPDRLEAQISATTHVQQYAYYGTHQTLPTWQVAASVGDRFGPLALMAAFTRTNARSQPVSYVTATSLPAGTTGGYGDVNKTGAAIRVLGAGGIEHHVQDTYKLKAVLDIAPGVMARYVLGIWRDDTRGDVQSYLTGTASGATTYATAASGATTGFNSAVYTRDALHVSHVAELAGHGGALDWQVIATRYRYAHDRQNNPSPDTASGTTLATGFVATRNDLPAALNGGAGIIARQDGTGWDTLDGRVLARAGGMGTISIGAHADHEILNAQTQSIANWLDSGSATGQTRSASHGQTRTLALWAQDELALAPHLTLTLGGRQEWWRAWDGYNVTLSSTANTRLVQPTRSFAGFSPKASLTWGFAPDWSARVSAGQAFRMPTVGELYQTVANGVLLTNPNPNLLPERARSVELAVEYRARRGSLRVSLLNELIQNALISQLNAATATTYVQNVDLTRGRVVEIAGERRGILGRVDIQGSITLADVITARDTVFPAAVGKQLPGVPRMKASAVVTYHPTRQISLSAALRYASRHFANLDNSDTVGNTYQGFDRYVVVDLRAQFRVSDHFEWSVGVDNVNNDRYFLFHPFPQRSFFASVGWKL</sequence>
<keyword evidence="9 10" id="KW-0998">Cell outer membrane</keyword>
<dbReference type="Proteomes" id="UP000753724">
    <property type="component" value="Unassembled WGS sequence"/>
</dbReference>
<keyword evidence="6" id="KW-0406">Ion transport</keyword>
<evidence type="ECO:0000256" key="11">
    <source>
        <dbReference type="RuleBase" id="RU003357"/>
    </source>
</evidence>
<keyword evidence="15" id="KW-1185">Reference proteome</keyword>
<organism evidence="14 15">
    <name type="scientific">Novosphingobium ovatum</name>
    <dbReference type="NCBI Taxonomy" id="1908523"/>
    <lineage>
        <taxon>Bacteria</taxon>
        <taxon>Pseudomonadati</taxon>
        <taxon>Pseudomonadota</taxon>
        <taxon>Alphaproteobacteria</taxon>
        <taxon>Sphingomonadales</taxon>
        <taxon>Sphingomonadaceae</taxon>
        <taxon>Novosphingobium</taxon>
    </lineage>
</organism>
<evidence type="ECO:0000256" key="1">
    <source>
        <dbReference type="ARBA" id="ARBA00004571"/>
    </source>
</evidence>
<evidence type="ECO:0000313" key="14">
    <source>
        <dbReference type="EMBL" id="NBC36648.1"/>
    </source>
</evidence>
<comment type="caution">
    <text evidence="14">The sequence shown here is derived from an EMBL/GenBank/DDBJ whole genome shotgun (WGS) entry which is preliminary data.</text>
</comment>
<dbReference type="Pfam" id="PF00593">
    <property type="entry name" value="TonB_dep_Rec_b-barrel"/>
    <property type="match status" value="1"/>
</dbReference>
<reference evidence="15" key="1">
    <citation type="submission" date="2020-01" db="EMBL/GenBank/DDBJ databases">
        <title>Sphingomonas sp. strain CSW-10.</title>
        <authorList>
            <person name="Chen W.-M."/>
        </authorList>
    </citation>
    <scope>NUCLEOTIDE SEQUENCE [LARGE SCALE GENOMIC DNA]</scope>
    <source>
        <strain evidence="15">FSY-8</strain>
    </source>
</reference>
<gene>
    <name evidence="14" type="ORF">GTZ99_08765</name>
</gene>
<evidence type="ECO:0000256" key="9">
    <source>
        <dbReference type="ARBA" id="ARBA00023237"/>
    </source>
</evidence>
<name>A0ABW9XDN0_9SPHN</name>
<dbReference type="Pfam" id="PF07715">
    <property type="entry name" value="Plug"/>
    <property type="match status" value="1"/>
</dbReference>
<evidence type="ECO:0000256" key="5">
    <source>
        <dbReference type="ARBA" id="ARBA00022729"/>
    </source>
</evidence>
<comment type="subcellular location">
    <subcellularLocation>
        <location evidence="1 10">Cell outer membrane</location>
        <topology evidence="1 10">Multi-pass membrane protein</topology>
    </subcellularLocation>
</comment>
<dbReference type="InterPro" id="IPR012910">
    <property type="entry name" value="Plug_dom"/>
</dbReference>
<comment type="similarity">
    <text evidence="10 11">Belongs to the TonB-dependent receptor family.</text>
</comment>
<keyword evidence="8 10" id="KW-0472">Membrane</keyword>
<dbReference type="PANTHER" id="PTHR30069:SF53">
    <property type="entry name" value="COLICIN I RECEPTOR-RELATED"/>
    <property type="match status" value="1"/>
</dbReference>
<evidence type="ECO:0000256" key="10">
    <source>
        <dbReference type="PROSITE-ProRule" id="PRU01360"/>
    </source>
</evidence>
<evidence type="ECO:0000256" key="8">
    <source>
        <dbReference type="ARBA" id="ARBA00023136"/>
    </source>
</evidence>
<feature type="domain" description="TonB-dependent receptor plug" evidence="13">
    <location>
        <begin position="11"/>
        <end position="125"/>
    </location>
</feature>
<accession>A0ABW9XDN0</accession>
<evidence type="ECO:0000256" key="6">
    <source>
        <dbReference type="ARBA" id="ARBA00023065"/>
    </source>
</evidence>
<evidence type="ECO:0000313" key="15">
    <source>
        <dbReference type="Proteomes" id="UP000753724"/>
    </source>
</evidence>
<evidence type="ECO:0000256" key="4">
    <source>
        <dbReference type="ARBA" id="ARBA00022692"/>
    </source>
</evidence>
<evidence type="ECO:0000256" key="3">
    <source>
        <dbReference type="ARBA" id="ARBA00022452"/>
    </source>
</evidence>
<dbReference type="InterPro" id="IPR037066">
    <property type="entry name" value="Plug_dom_sf"/>
</dbReference>
<keyword evidence="14" id="KW-0675">Receptor</keyword>